<dbReference type="RefSeq" id="WP_377910991.1">
    <property type="nucleotide sequence ID" value="NZ_JBHSKS010000001.1"/>
</dbReference>
<keyword evidence="2" id="KW-1185">Reference proteome</keyword>
<sequence length="99" mass="11211">MAKLFYGRGILDTGSRNALFPYFSSAGMGRFFYQKSISGFDVGEPFFLSVGKGFVLIRICDHERSYPFDRSAKGEFTMGLNQLDTLLSPSKKIINYEEE</sequence>
<reference evidence="2" key="1">
    <citation type="journal article" date="2019" name="Int. J. Syst. Evol. Microbiol.">
        <title>The Global Catalogue of Microorganisms (GCM) 10K type strain sequencing project: providing services to taxonomists for standard genome sequencing and annotation.</title>
        <authorList>
            <consortium name="The Broad Institute Genomics Platform"/>
            <consortium name="The Broad Institute Genome Sequencing Center for Infectious Disease"/>
            <person name="Wu L."/>
            <person name="Ma J."/>
        </authorList>
    </citation>
    <scope>NUCLEOTIDE SEQUENCE [LARGE SCALE GENOMIC DNA]</scope>
    <source>
        <strain evidence="2">CGMCC 1.7030</strain>
    </source>
</reference>
<gene>
    <name evidence="1" type="ORF">ACFPIK_00075</name>
</gene>
<dbReference type="Proteomes" id="UP001596163">
    <property type="component" value="Unassembled WGS sequence"/>
</dbReference>
<proteinExistence type="predicted"/>
<protein>
    <submittedName>
        <fullName evidence="1">Uncharacterized protein</fullName>
    </submittedName>
</protein>
<dbReference type="EMBL" id="JBHSKS010000001">
    <property type="protein sequence ID" value="MFC5190141.1"/>
    <property type="molecule type" value="Genomic_DNA"/>
</dbReference>
<organism evidence="1 2">
    <name type="scientific">Algoriphagus aquatilis</name>
    <dbReference type="NCBI Taxonomy" id="490186"/>
    <lineage>
        <taxon>Bacteria</taxon>
        <taxon>Pseudomonadati</taxon>
        <taxon>Bacteroidota</taxon>
        <taxon>Cytophagia</taxon>
        <taxon>Cytophagales</taxon>
        <taxon>Cyclobacteriaceae</taxon>
        <taxon>Algoriphagus</taxon>
    </lineage>
</organism>
<comment type="caution">
    <text evidence="1">The sequence shown here is derived from an EMBL/GenBank/DDBJ whole genome shotgun (WGS) entry which is preliminary data.</text>
</comment>
<evidence type="ECO:0000313" key="1">
    <source>
        <dbReference type="EMBL" id="MFC5190141.1"/>
    </source>
</evidence>
<name>A0ABW0BRC5_9BACT</name>
<accession>A0ABW0BRC5</accession>
<evidence type="ECO:0000313" key="2">
    <source>
        <dbReference type="Proteomes" id="UP001596163"/>
    </source>
</evidence>